<gene>
    <name evidence="1" type="ORF">PHYPA_017039</name>
</gene>
<evidence type="ECO:0000313" key="1">
    <source>
        <dbReference type="EMBL" id="PNR42210.1"/>
    </source>
</evidence>
<dbReference type="EMBL" id="ABEU02000013">
    <property type="protein sequence ID" value="PNR42210.1"/>
    <property type="molecule type" value="Genomic_DNA"/>
</dbReference>
<name>A0A2K1JKY8_PHYPA</name>
<dbReference type="AlphaFoldDB" id="A0A2K1JKY8"/>
<reference evidence="1 3" key="1">
    <citation type="journal article" date="2008" name="Science">
        <title>The Physcomitrella genome reveals evolutionary insights into the conquest of land by plants.</title>
        <authorList>
            <person name="Rensing S."/>
            <person name="Lang D."/>
            <person name="Zimmer A."/>
            <person name="Terry A."/>
            <person name="Salamov A."/>
            <person name="Shapiro H."/>
            <person name="Nishiyama T."/>
            <person name="Perroud P.-F."/>
            <person name="Lindquist E."/>
            <person name="Kamisugi Y."/>
            <person name="Tanahashi T."/>
            <person name="Sakakibara K."/>
            <person name="Fujita T."/>
            <person name="Oishi K."/>
            <person name="Shin-I T."/>
            <person name="Kuroki Y."/>
            <person name="Toyoda A."/>
            <person name="Suzuki Y."/>
            <person name="Hashimoto A."/>
            <person name="Yamaguchi K."/>
            <person name="Sugano A."/>
            <person name="Kohara Y."/>
            <person name="Fujiyama A."/>
            <person name="Anterola A."/>
            <person name="Aoki S."/>
            <person name="Ashton N."/>
            <person name="Barbazuk W.B."/>
            <person name="Barker E."/>
            <person name="Bennetzen J."/>
            <person name="Bezanilla M."/>
            <person name="Blankenship R."/>
            <person name="Cho S.H."/>
            <person name="Dutcher S."/>
            <person name="Estelle M."/>
            <person name="Fawcett J.A."/>
            <person name="Gundlach H."/>
            <person name="Hanada K."/>
            <person name="Heyl A."/>
            <person name="Hicks K.A."/>
            <person name="Hugh J."/>
            <person name="Lohr M."/>
            <person name="Mayer K."/>
            <person name="Melkozernov A."/>
            <person name="Murata T."/>
            <person name="Nelson D."/>
            <person name="Pils B."/>
            <person name="Prigge M."/>
            <person name="Reiss B."/>
            <person name="Renner T."/>
            <person name="Rombauts S."/>
            <person name="Rushton P."/>
            <person name="Sanderfoot A."/>
            <person name="Schween G."/>
            <person name="Shiu S.-H."/>
            <person name="Stueber K."/>
            <person name="Theodoulou F.L."/>
            <person name="Tu H."/>
            <person name="Van de Peer Y."/>
            <person name="Verrier P.J."/>
            <person name="Waters E."/>
            <person name="Wood A."/>
            <person name="Yang L."/>
            <person name="Cove D."/>
            <person name="Cuming A."/>
            <person name="Hasebe M."/>
            <person name="Lucas S."/>
            <person name="Mishler D.B."/>
            <person name="Reski R."/>
            <person name="Grigoriev I."/>
            <person name="Quatrano R.S."/>
            <person name="Boore J.L."/>
        </authorList>
    </citation>
    <scope>NUCLEOTIDE SEQUENCE [LARGE SCALE GENOMIC DNA]</scope>
    <source>
        <strain evidence="2 3">cv. Gransden 2004</strain>
    </source>
</reference>
<dbReference type="Proteomes" id="UP000006727">
    <property type="component" value="Chromosome 13"/>
</dbReference>
<keyword evidence="3" id="KW-1185">Reference proteome</keyword>
<protein>
    <submittedName>
        <fullName evidence="1 2">Uncharacterized protein</fullName>
    </submittedName>
</protein>
<organism evidence="1">
    <name type="scientific">Physcomitrium patens</name>
    <name type="common">Spreading-leaved earth moss</name>
    <name type="synonym">Physcomitrella patens</name>
    <dbReference type="NCBI Taxonomy" id="3218"/>
    <lineage>
        <taxon>Eukaryota</taxon>
        <taxon>Viridiplantae</taxon>
        <taxon>Streptophyta</taxon>
        <taxon>Embryophyta</taxon>
        <taxon>Bryophyta</taxon>
        <taxon>Bryophytina</taxon>
        <taxon>Bryopsida</taxon>
        <taxon>Funariidae</taxon>
        <taxon>Funariales</taxon>
        <taxon>Funariaceae</taxon>
        <taxon>Physcomitrium</taxon>
    </lineage>
</organism>
<evidence type="ECO:0000313" key="3">
    <source>
        <dbReference type="Proteomes" id="UP000006727"/>
    </source>
</evidence>
<dbReference type="EnsemblPlants" id="Pp3c13_6156V3.1">
    <property type="protein sequence ID" value="Pp3c13_6156V3.1"/>
    <property type="gene ID" value="Pp3c13_6156"/>
</dbReference>
<evidence type="ECO:0000313" key="2">
    <source>
        <dbReference type="EnsemblPlants" id="Pp3c13_6156V3.1"/>
    </source>
</evidence>
<sequence>MLISKLMRGCLLSSIRTLLCEVSSPNYQITKHVSLNFRVKRGFCVYRLLDSNMKH</sequence>
<dbReference type="Gramene" id="Pp3c13_6156V3.1">
    <property type="protein sequence ID" value="Pp3c13_6156V3.1"/>
    <property type="gene ID" value="Pp3c13_6156"/>
</dbReference>
<dbReference type="InParanoid" id="A0A2K1JKY8"/>
<accession>A0A2K1JKY8</accession>
<reference evidence="2" key="3">
    <citation type="submission" date="2020-12" db="UniProtKB">
        <authorList>
            <consortium name="EnsemblPlants"/>
        </authorList>
    </citation>
    <scope>IDENTIFICATION</scope>
</reference>
<proteinExistence type="predicted"/>
<reference evidence="1 3" key="2">
    <citation type="journal article" date="2018" name="Plant J.">
        <title>The Physcomitrella patens chromosome-scale assembly reveals moss genome structure and evolution.</title>
        <authorList>
            <person name="Lang D."/>
            <person name="Ullrich K.K."/>
            <person name="Murat F."/>
            <person name="Fuchs J."/>
            <person name="Jenkins J."/>
            <person name="Haas F.B."/>
            <person name="Piednoel M."/>
            <person name="Gundlach H."/>
            <person name="Van Bel M."/>
            <person name="Meyberg R."/>
            <person name="Vives C."/>
            <person name="Morata J."/>
            <person name="Symeonidi A."/>
            <person name="Hiss M."/>
            <person name="Muchero W."/>
            <person name="Kamisugi Y."/>
            <person name="Saleh O."/>
            <person name="Blanc G."/>
            <person name="Decker E.L."/>
            <person name="van Gessel N."/>
            <person name="Grimwood J."/>
            <person name="Hayes R.D."/>
            <person name="Graham S.W."/>
            <person name="Gunter L.E."/>
            <person name="McDaniel S.F."/>
            <person name="Hoernstein S.N.W."/>
            <person name="Larsson A."/>
            <person name="Li F.W."/>
            <person name="Perroud P.F."/>
            <person name="Phillips J."/>
            <person name="Ranjan P."/>
            <person name="Rokshar D.S."/>
            <person name="Rothfels C.J."/>
            <person name="Schneider L."/>
            <person name="Shu S."/>
            <person name="Stevenson D.W."/>
            <person name="Thummler F."/>
            <person name="Tillich M."/>
            <person name="Villarreal Aguilar J.C."/>
            <person name="Widiez T."/>
            <person name="Wong G.K."/>
            <person name="Wymore A."/>
            <person name="Zhang Y."/>
            <person name="Zimmer A.D."/>
            <person name="Quatrano R.S."/>
            <person name="Mayer K.F.X."/>
            <person name="Goodstein D."/>
            <person name="Casacuberta J.M."/>
            <person name="Vandepoele K."/>
            <person name="Reski R."/>
            <person name="Cuming A.C."/>
            <person name="Tuskan G.A."/>
            <person name="Maumus F."/>
            <person name="Salse J."/>
            <person name="Schmutz J."/>
            <person name="Rensing S.A."/>
        </authorList>
    </citation>
    <scope>NUCLEOTIDE SEQUENCE [LARGE SCALE GENOMIC DNA]</scope>
    <source>
        <strain evidence="2 3">cv. Gransden 2004</strain>
    </source>
</reference>